<feature type="transmembrane region" description="Helical" evidence="4">
    <location>
        <begin position="12"/>
        <end position="31"/>
    </location>
</feature>
<reference evidence="6 7" key="1">
    <citation type="journal article" date="2016" name="Antonie Van Leeuwenhoek">
        <title>Dongia soli sp. nov., isolated from soil from Dokdo, Korea.</title>
        <authorList>
            <person name="Kim D.U."/>
            <person name="Lee H."/>
            <person name="Kim H."/>
            <person name="Kim S.G."/>
            <person name="Ka J.O."/>
        </authorList>
    </citation>
    <scope>NUCLEOTIDE SEQUENCE [LARGE SCALE GENOMIC DNA]</scope>
    <source>
        <strain evidence="6 7">D78</strain>
    </source>
</reference>
<dbReference type="PRINTS" id="PR00260">
    <property type="entry name" value="CHEMTRNSDUCR"/>
</dbReference>
<dbReference type="PANTHER" id="PTHR32089">
    <property type="entry name" value="METHYL-ACCEPTING CHEMOTAXIS PROTEIN MCPB"/>
    <property type="match status" value="1"/>
</dbReference>
<dbReference type="PANTHER" id="PTHR32089:SF112">
    <property type="entry name" value="LYSOZYME-LIKE PROTEIN-RELATED"/>
    <property type="match status" value="1"/>
</dbReference>
<keyword evidence="4" id="KW-0472">Membrane</keyword>
<keyword evidence="7" id="KW-1185">Reference proteome</keyword>
<evidence type="ECO:0000256" key="3">
    <source>
        <dbReference type="PROSITE-ProRule" id="PRU00284"/>
    </source>
</evidence>
<sequence>MTNLSSPFSSIVAAGLAVLFSAAAALCLLLIDAQWPVYALSGLAVLAGLWVMLSLQRQNSELARVVDVLKRLQHGDFEARLVPIKSGGVLGEVLWSVNDFADRADAFTREASASLSAVTKQVYYRRVIEAGMLGSYRQAAQTINAATGEMHNKITGFGAALSRFEHIANDVVQKLGTTAVDLNRTAETLNHAASSTNDRTAIASSATEKAAVSLQAVAAATEELTASIGEINRQITRSVEVAHAAVRETEAAHDQVDGLVSAAAKIGEVVTLIREIAEKTNLLALNATIESARAGEAGKGFAVVASEVKNLANQTAQATDDIIDQVGSIRNVVSSVASAIRNARDVINQVDETATAIAAAMEEQSAATNEIARNVQQASEGSTEVSRSVDDVRQVTHETEQAAVQLLGSTSEMEQQSNEFARELTGFLGELRKVI</sequence>
<keyword evidence="4" id="KW-0812">Transmembrane</keyword>
<comment type="caution">
    <text evidence="6">The sequence shown here is derived from an EMBL/GenBank/DDBJ whole genome shotgun (WGS) entry which is preliminary data.</text>
</comment>
<organism evidence="6 7">
    <name type="scientific">Dongia soli</name>
    <dbReference type="NCBI Taxonomy" id="600628"/>
    <lineage>
        <taxon>Bacteria</taxon>
        <taxon>Pseudomonadati</taxon>
        <taxon>Pseudomonadota</taxon>
        <taxon>Alphaproteobacteria</taxon>
        <taxon>Rhodospirillales</taxon>
        <taxon>Dongiaceae</taxon>
        <taxon>Dongia</taxon>
    </lineage>
</organism>
<evidence type="ECO:0000256" key="2">
    <source>
        <dbReference type="ARBA" id="ARBA00029447"/>
    </source>
</evidence>
<evidence type="ECO:0000259" key="5">
    <source>
        <dbReference type="PROSITE" id="PS50111"/>
    </source>
</evidence>
<evidence type="ECO:0000256" key="1">
    <source>
        <dbReference type="ARBA" id="ARBA00023224"/>
    </source>
</evidence>
<name>A0ABU5E9D5_9PROT</name>
<evidence type="ECO:0000313" key="7">
    <source>
        <dbReference type="Proteomes" id="UP001279642"/>
    </source>
</evidence>
<evidence type="ECO:0000313" key="6">
    <source>
        <dbReference type="EMBL" id="MDY0882943.1"/>
    </source>
</evidence>
<dbReference type="Gene3D" id="1.10.287.950">
    <property type="entry name" value="Methyl-accepting chemotaxis protein"/>
    <property type="match status" value="1"/>
</dbReference>
<dbReference type="InterPro" id="IPR004089">
    <property type="entry name" value="MCPsignal_dom"/>
</dbReference>
<dbReference type="SMART" id="SM00283">
    <property type="entry name" value="MA"/>
    <property type="match status" value="1"/>
</dbReference>
<proteinExistence type="inferred from homology"/>
<dbReference type="Proteomes" id="UP001279642">
    <property type="component" value="Unassembled WGS sequence"/>
</dbReference>
<dbReference type="Pfam" id="PF00015">
    <property type="entry name" value="MCPsignal"/>
    <property type="match status" value="1"/>
</dbReference>
<comment type="similarity">
    <text evidence="2">Belongs to the methyl-accepting chemotaxis (MCP) protein family.</text>
</comment>
<dbReference type="SUPFAM" id="SSF58104">
    <property type="entry name" value="Methyl-accepting chemotaxis protein (MCP) signaling domain"/>
    <property type="match status" value="1"/>
</dbReference>
<dbReference type="InterPro" id="IPR004090">
    <property type="entry name" value="Chemotax_Me-accpt_rcpt"/>
</dbReference>
<dbReference type="PROSITE" id="PS50111">
    <property type="entry name" value="CHEMOTAXIS_TRANSDUC_2"/>
    <property type="match status" value="1"/>
</dbReference>
<keyword evidence="4" id="KW-1133">Transmembrane helix</keyword>
<feature type="domain" description="Methyl-accepting transducer" evidence="5">
    <location>
        <begin position="178"/>
        <end position="407"/>
    </location>
</feature>
<evidence type="ECO:0000256" key="4">
    <source>
        <dbReference type="SAM" id="Phobius"/>
    </source>
</evidence>
<dbReference type="RefSeq" id="WP_320508001.1">
    <property type="nucleotide sequence ID" value="NZ_JAXCLW010000002.1"/>
</dbReference>
<feature type="transmembrane region" description="Helical" evidence="4">
    <location>
        <begin position="37"/>
        <end position="55"/>
    </location>
</feature>
<protein>
    <submittedName>
        <fullName evidence="6">Methyl-accepting chemotaxis protein</fullName>
    </submittedName>
</protein>
<gene>
    <name evidence="6" type="ORF">SMD27_08810</name>
</gene>
<keyword evidence="1 3" id="KW-0807">Transducer</keyword>
<dbReference type="EMBL" id="JAXCLW010000002">
    <property type="protein sequence ID" value="MDY0882943.1"/>
    <property type="molecule type" value="Genomic_DNA"/>
</dbReference>
<accession>A0ABU5E9D5</accession>